<dbReference type="GO" id="GO:0043516">
    <property type="term" value="P:regulation of DNA damage response, signal transduction by p53 class mediator"/>
    <property type="evidence" value="ECO:0007669"/>
    <property type="project" value="TreeGrafter"/>
</dbReference>
<keyword evidence="11" id="KW-0156">Chromatin regulator</keyword>
<keyword evidence="4" id="KW-0158">Chromosome</keyword>
<dbReference type="InterPro" id="IPR001214">
    <property type="entry name" value="SET_dom"/>
</dbReference>
<keyword evidence="9" id="KW-0949">S-adenosyl-L-methionine</keyword>
<protein>
    <recommendedName>
        <fullName evidence="3">[histone H4]-lysine(20) N-methyltransferase</fullName>
        <ecNumber evidence="3">2.1.1.361</ecNumber>
    </recommendedName>
</protein>
<dbReference type="EC" id="2.1.1.361" evidence="3"/>
<dbReference type="PANTHER" id="PTHR46167:SF1">
    <property type="entry name" value="N-LYSINE METHYLTRANSFERASE KMT5A"/>
    <property type="match status" value="1"/>
</dbReference>
<evidence type="ECO:0000256" key="6">
    <source>
        <dbReference type="ARBA" id="ARBA00022603"/>
    </source>
</evidence>
<comment type="caution">
    <text evidence="20">The sequence shown here is derived from an EMBL/GenBank/DDBJ whole genome shotgun (WGS) entry which is preliminary data.</text>
</comment>
<organism evidence="20 21">
    <name type="scientific">Phoxinus phoxinus</name>
    <name type="common">Eurasian minnow</name>
    <dbReference type="NCBI Taxonomy" id="58324"/>
    <lineage>
        <taxon>Eukaryota</taxon>
        <taxon>Metazoa</taxon>
        <taxon>Chordata</taxon>
        <taxon>Craniata</taxon>
        <taxon>Vertebrata</taxon>
        <taxon>Euteleostomi</taxon>
        <taxon>Actinopterygii</taxon>
        <taxon>Neopterygii</taxon>
        <taxon>Teleostei</taxon>
        <taxon>Ostariophysi</taxon>
        <taxon>Cypriniformes</taxon>
        <taxon>Leuciscidae</taxon>
        <taxon>Phoxininae</taxon>
        <taxon>Phoxinus</taxon>
    </lineage>
</organism>
<sequence>MLTWFPPVNEIKVQTWRRETVQTSSDGGALIKTPRKFLVFFFSFVNTELFLNVLVRRRLEGQKCRGENTGPDRTIVSQQQGSKRKWTEMMNGDVICNGHSPFHRLLKHSSSKSPHPHHEAIAVKLIQDGKTSRLFCTQNEPQKHGDSRRVSTVNGEFMLPKMAVNEELKHSVHRVEEQTRQLHCTASYIHASSDITSSNQRKRPPRKLKAKKSTQRIADTKIPQCRKVTDYFPIRRSCRKSKSELKCEEKRHIDLLITNGIENGMMVRYIEGKGRGVFATQMFQKGQYVVEYHGDLLQITDAKKREALYAQDPTTGCYMYYFQYLSKTYCVDATKESDRLGRLINHSKTGNCQTKLHDINGIPHLILVASRDIQEGEELLYDYGDRSKASIEAHPWLKQ</sequence>
<keyword evidence="5" id="KW-0678">Repressor</keyword>
<keyword evidence="12" id="KW-0805">Transcription regulation</keyword>
<keyword evidence="13" id="KW-0804">Transcription</keyword>
<dbReference type="SMART" id="SM00317">
    <property type="entry name" value="SET"/>
    <property type="match status" value="1"/>
</dbReference>
<dbReference type="AlphaFoldDB" id="A0AAN9C9B6"/>
<evidence type="ECO:0000256" key="12">
    <source>
        <dbReference type="ARBA" id="ARBA00023015"/>
    </source>
</evidence>
<evidence type="ECO:0000256" key="1">
    <source>
        <dbReference type="ARBA" id="ARBA00004123"/>
    </source>
</evidence>
<gene>
    <name evidence="20" type="ORF">R3I93_020900</name>
</gene>
<dbReference type="PROSITE" id="PS51571">
    <property type="entry name" value="SAM_MT43_PR_SET"/>
    <property type="match status" value="1"/>
</dbReference>
<name>A0AAN9C9B6_9TELE</name>
<evidence type="ECO:0000256" key="7">
    <source>
        <dbReference type="ARBA" id="ARBA00022618"/>
    </source>
</evidence>
<reference evidence="20 21" key="1">
    <citation type="submission" date="2024-02" db="EMBL/GenBank/DDBJ databases">
        <title>Chromosome-level genome assembly of the Eurasian Minnow (Phoxinus phoxinus).</title>
        <authorList>
            <person name="Oriowo T.O."/>
            <person name="Martin S."/>
            <person name="Stange M."/>
            <person name="Chrysostomakis Y."/>
            <person name="Brown T."/>
            <person name="Winkler S."/>
            <person name="Kukowka S."/>
            <person name="Myers E.W."/>
            <person name="Bohne A."/>
        </authorList>
    </citation>
    <scope>NUCLEOTIDE SEQUENCE [LARGE SCALE GENOMIC DNA]</scope>
    <source>
        <strain evidence="20">ZFMK-TIS-60720</strain>
        <tissue evidence="20">Whole Organism</tissue>
    </source>
</reference>
<keyword evidence="7" id="KW-0132">Cell division</keyword>
<evidence type="ECO:0000256" key="10">
    <source>
        <dbReference type="ARBA" id="ARBA00022776"/>
    </source>
</evidence>
<proteinExistence type="predicted"/>
<evidence type="ECO:0000313" key="20">
    <source>
        <dbReference type="EMBL" id="KAK7125365.1"/>
    </source>
</evidence>
<keyword evidence="14" id="KW-0539">Nucleus</keyword>
<evidence type="ECO:0000256" key="15">
    <source>
        <dbReference type="ARBA" id="ARBA00023306"/>
    </source>
</evidence>
<keyword evidence="21" id="KW-1185">Reference proteome</keyword>
<keyword evidence="8" id="KW-0808">Transferase</keyword>
<evidence type="ECO:0000256" key="9">
    <source>
        <dbReference type="ARBA" id="ARBA00022691"/>
    </source>
</evidence>
<dbReference type="InterPro" id="IPR046341">
    <property type="entry name" value="SET_dom_sf"/>
</dbReference>
<dbReference type="PROSITE" id="PS50280">
    <property type="entry name" value="SET"/>
    <property type="match status" value="1"/>
</dbReference>
<dbReference type="InterPro" id="IPR051760">
    <property type="entry name" value="KMT5A"/>
</dbReference>
<accession>A0AAN9C9B6</accession>
<evidence type="ECO:0000256" key="18">
    <source>
        <dbReference type="SAM" id="MobiDB-lite"/>
    </source>
</evidence>
<keyword evidence="6" id="KW-0489">Methyltransferase</keyword>
<evidence type="ECO:0000256" key="14">
    <source>
        <dbReference type="ARBA" id="ARBA00023242"/>
    </source>
</evidence>
<feature type="region of interest" description="Disordered" evidence="18">
    <location>
        <begin position="193"/>
        <end position="213"/>
    </location>
</feature>
<dbReference type="EMBL" id="JAYKXH010000023">
    <property type="protein sequence ID" value="KAK7125365.1"/>
    <property type="molecule type" value="Genomic_DNA"/>
</dbReference>
<dbReference type="GO" id="GO:0140944">
    <property type="term" value="F:histone H4K20 monomethyltransferase activity"/>
    <property type="evidence" value="ECO:0007669"/>
    <property type="project" value="UniProtKB-EC"/>
</dbReference>
<dbReference type="GO" id="GO:0051301">
    <property type="term" value="P:cell division"/>
    <property type="evidence" value="ECO:0007669"/>
    <property type="project" value="UniProtKB-KW"/>
</dbReference>
<dbReference type="GO" id="GO:0005634">
    <property type="term" value="C:nucleus"/>
    <property type="evidence" value="ECO:0007669"/>
    <property type="project" value="UniProtKB-SubCell"/>
</dbReference>
<feature type="compositionally biased region" description="Basic residues" evidence="18">
    <location>
        <begin position="200"/>
        <end position="213"/>
    </location>
</feature>
<dbReference type="GO" id="GO:0005700">
    <property type="term" value="C:polytene chromosome"/>
    <property type="evidence" value="ECO:0007669"/>
    <property type="project" value="TreeGrafter"/>
</dbReference>
<dbReference type="InterPro" id="IPR047266">
    <property type="entry name" value="KMT5A-like_SET"/>
</dbReference>
<feature type="domain" description="SET" evidence="19">
    <location>
        <begin position="263"/>
        <end position="384"/>
    </location>
</feature>
<evidence type="ECO:0000313" key="21">
    <source>
        <dbReference type="Proteomes" id="UP001364617"/>
    </source>
</evidence>
<keyword evidence="15" id="KW-0131">Cell cycle</keyword>
<dbReference type="Pfam" id="PF00856">
    <property type="entry name" value="SET"/>
    <property type="match status" value="1"/>
</dbReference>
<feature type="region of interest" description="Disordered" evidence="18">
    <location>
        <begin position="64"/>
        <end position="83"/>
    </location>
</feature>
<dbReference type="InterPro" id="IPR016858">
    <property type="entry name" value="KMT5A-like"/>
</dbReference>
<evidence type="ECO:0000256" key="13">
    <source>
        <dbReference type="ARBA" id="ARBA00023163"/>
    </source>
</evidence>
<dbReference type="SUPFAM" id="SSF82199">
    <property type="entry name" value="SET domain"/>
    <property type="match status" value="1"/>
</dbReference>
<comment type="catalytic activity">
    <reaction evidence="17">
        <text>L-lysyl-[protein] + S-adenosyl-L-methionine = N(6)-methyl-L-lysyl-[protein] + S-adenosyl-L-homocysteine + H(+)</text>
        <dbReference type="Rhea" id="RHEA:51736"/>
        <dbReference type="Rhea" id="RHEA-COMP:9752"/>
        <dbReference type="Rhea" id="RHEA-COMP:13053"/>
        <dbReference type="ChEBI" id="CHEBI:15378"/>
        <dbReference type="ChEBI" id="CHEBI:29969"/>
        <dbReference type="ChEBI" id="CHEBI:57856"/>
        <dbReference type="ChEBI" id="CHEBI:59789"/>
        <dbReference type="ChEBI" id="CHEBI:61929"/>
    </reaction>
</comment>
<dbReference type="Gene3D" id="2.170.270.10">
    <property type="entry name" value="SET domain"/>
    <property type="match status" value="1"/>
</dbReference>
<evidence type="ECO:0000256" key="4">
    <source>
        <dbReference type="ARBA" id="ARBA00022454"/>
    </source>
</evidence>
<evidence type="ECO:0000256" key="2">
    <source>
        <dbReference type="ARBA" id="ARBA00004286"/>
    </source>
</evidence>
<evidence type="ECO:0000256" key="5">
    <source>
        <dbReference type="ARBA" id="ARBA00022491"/>
    </source>
</evidence>
<dbReference type="GO" id="GO:0006357">
    <property type="term" value="P:regulation of transcription by RNA polymerase II"/>
    <property type="evidence" value="ECO:0007669"/>
    <property type="project" value="TreeGrafter"/>
</dbReference>
<keyword evidence="10" id="KW-0498">Mitosis</keyword>
<dbReference type="Proteomes" id="UP001364617">
    <property type="component" value="Unassembled WGS sequence"/>
</dbReference>
<evidence type="ECO:0000259" key="19">
    <source>
        <dbReference type="PROSITE" id="PS50280"/>
    </source>
</evidence>
<evidence type="ECO:0000256" key="8">
    <source>
        <dbReference type="ARBA" id="ARBA00022679"/>
    </source>
</evidence>
<comment type="catalytic activity">
    <reaction evidence="16">
        <text>L-lysyl(20)-[histone H4] + S-adenosyl-L-methionine = N(6)-methyl-L-lysyl(20)-[histone H4] + S-adenosyl-L-homocysteine + H(+)</text>
        <dbReference type="Rhea" id="RHEA:60344"/>
        <dbReference type="Rhea" id="RHEA-COMP:15554"/>
        <dbReference type="Rhea" id="RHEA-COMP:15555"/>
        <dbReference type="ChEBI" id="CHEBI:15378"/>
        <dbReference type="ChEBI" id="CHEBI:29969"/>
        <dbReference type="ChEBI" id="CHEBI:57856"/>
        <dbReference type="ChEBI" id="CHEBI:59789"/>
        <dbReference type="ChEBI" id="CHEBI:61929"/>
        <dbReference type="EC" id="2.1.1.361"/>
    </reaction>
</comment>
<evidence type="ECO:0000256" key="3">
    <source>
        <dbReference type="ARBA" id="ARBA00012187"/>
    </source>
</evidence>
<dbReference type="CDD" id="cd10528">
    <property type="entry name" value="SET_SETD8"/>
    <property type="match status" value="1"/>
</dbReference>
<evidence type="ECO:0000256" key="17">
    <source>
        <dbReference type="ARBA" id="ARBA00048985"/>
    </source>
</evidence>
<dbReference type="PANTHER" id="PTHR46167">
    <property type="entry name" value="N-LYSINE METHYLTRANSFERASE KMT5A"/>
    <property type="match status" value="1"/>
</dbReference>
<comment type="subcellular location">
    <subcellularLocation>
        <location evidence="2">Chromosome</location>
    </subcellularLocation>
    <subcellularLocation>
        <location evidence="1">Nucleus</location>
    </subcellularLocation>
</comment>
<evidence type="ECO:0000256" key="16">
    <source>
        <dbReference type="ARBA" id="ARBA00047784"/>
    </source>
</evidence>
<dbReference type="FunFam" id="2.170.270.10:FF:000021">
    <property type="entry name" value="Histone-lysine N-methyltransferase"/>
    <property type="match status" value="1"/>
</dbReference>
<dbReference type="GO" id="GO:0032259">
    <property type="term" value="P:methylation"/>
    <property type="evidence" value="ECO:0007669"/>
    <property type="project" value="UniProtKB-KW"/>
</dbReference>
<evidence type="ECO:0000256" key="11">
    <source>
        <dbReference type="ARBA" id="ARBA00022853"/>
    </source>
</evidence>